<evidence type="ECO:0000313" key="1">
    <source>
        <dbReference type="EMBL" id="CAF4320104.1"/>
    </source>
</evidence>
<gene>
    <name evidence="1" type="ORF">OTI717_LOCUS42620</name>
</gene>
<feature type="non-terminal residue" evidence="1">
    <location>
        <position position="1"/>
    </location>
</feature>
<reference evidence="1" key="1">
    <citation type="submission" date="2021-02" db="EMBL/GenBank/DDBJ databases">
        <authorList>
            <person name="Nowell W R."/>
        </authorList>
    </citation>
    <scope>NUCLEOTIDE SEQUENCE</scope>
</reference>
<dbReference type="Proteomes" id="UP000663823">
    <property type="component" value="Unassembled WGS sequence"/>
</dbReference>
<feature type="non-terminal residue" evidence="1">
    <location>
        <position position="111"/>
    </location>
</feature>
<dbReference type="EMBL" id="CAJOAX010053233">
    <property type="protein sequence ID" value="CAF4320104.1"/>
    <property type="molecule type" value="Genomic_DNA"/>
</dbReference>
<protein>
    <submittedName>
        <fullName evidence="1">Uncharacterized protein</fullName>
    </submittedName>
</protein>
<name>A0A820J1P3_9BILA</name>
<evidence type="ECO:0000313" key="2">
    <source>
        <dbReference type="Proteomes" id="UP000663823"/>
    </source>
</evidence>
<sequence length="111" mass="13347">TNNFPGGLYPYVRVVTLYDEQPFEHEFFIRISQSFPFMEKLTVVNRHARNHKQSYKSMNDNQNLSIAKYYHLTDLAIRQVHDDYVEEFLCDTKTFLCNNILLFIDYKSLQR</sequence>
<comment type="caution">
    <text evidence="1">The sequence shown here is derived from an EMBL/GenBank/DDBJ whole genome shotgun (WGS) entry which is preliminary data.</text>
</comment>
<accession>A0A820J1P3</accession>
<proteinExistence type="predicted"/>
<organism evidence="1 2">
    <name type="scientific">Rotaria sordida</name>
    <dbReference type="NCBI Taxonomy" id="392033"/>
    <lineage>
        <taxon>Eukaryota</taxon>
        <taxon>Metazoa</taxon>
        <taxon>Spiralia</taxon>
        <taxon>Gnathifera</taxon>
        <taxon>Rotifera</taxon>
        <taxon>Eurotatoria</taxon>
        <taxon>Bdelloidea</taxon>
        <taxon>Philodinida</taxon>
        <taxon>Philodinidae</taxon>
        <taxon>Rotaria</taxon>
    </lineage>
</organism>
<dbReference type="AlphaFoldDB" id="A0A820J1P3"/>